<evidence type="ECO:0000256" key="7">
    <source>
        <dbReference type="ARBA" id="ARBA00023136"/>
    </source>
</evidence>
<organism evidence="9 10">
    <name type="scientific">Parashewanella spongiae</name>
    <dbReference type="NCBI Taxonomy" id="342950"/>
    <lineage>
        <taxon>Bacteria</taxon>
        <taxon>Pseudomonadati</taxon>
        <taxon>Pseudomonadota</taxon>
        <taxon>Gammaproteobacteria</taxon>
        <taxon>Alteromonadales</taxon>
        <taxon>Shewanellaceae</taxon>
        <taxon>Parashewanella</taxon>
    </lineage>
</organism>
<dbReference type="GO" id="GO:0005886">
    <property type="term" value="C:plasma membrane"/>
    <property type="evidence" value="ECO:0007669"/>
    <property type="project" value="UniProtKB-SubCell"/>
</dbReference>
<evidence type="ECO:0000313" key="9">
    <source>
        <dbReference type="EMBL" id="RJY19470.1"/>
    </source>
</evidence>
<feature type="transmembrane region" description="Helical" evidence="8">
    <location>
        <begin position="37"/>
        <end position="54"/>
    </location>
</feature>
<dbReference type="InterPro" id="IPR004776">
    <property type="entry name" value="Mem_transp_PIN-like"/>
</dbReference>
<dbReference type="AlphaFoldDB" id="A0A3A6UNS5"/>
<reference evidence="9 10" key="1">
    <citation type="submission" date="2018-09" db="EMBL/GenBank/DDBJ databases">
        <title>Phylogeny of the Shewanellaceae, and recommendation for two new genera, Pseudoshewanella and Parashewanella.</title>
        <authorList>
            <person name="Wang G."/>
        </authorList>
    </citation>
    <scope>NUCLEOTIDE SEQUENCE [LARGE SCALE GENOMIC DNA]</scope>
    <source>
        <strain evidence="9 10">KCTC 22492</strain>
    </source>
</reference>
<evidence type="ECO:0000256" key="2">
    <source>
        <dbReference type="ARBA" id="ARBA00010145"/>
    </source>
</evidence>
<evidence type="ECO:0000256" key="3">
    <source>
        <dbReference type="ARBA" id="ARBA00022448"/>
    </source>
</evidence>
<keyword evidence="3" id="KW-0813">Transport</keyword>
<evidence type="ECO:0000256" key="6">
    <source>
        <dbReference type="ARBA" id="ARBA00022989"/>
    </source>
</evidence>
<dbReference type="Proteomes" id="UP000273022">
    <property type="component" value="Unassembled WGS sequence"/>
</dbReference>
<feature type="transmembrane region" description="Helical" evidence="8">
    <location>
        <begin position="155"/>
        <end position="179"/>
    </location>
</feature>
<comment type="subcellular location">
    <subcellularLocation>
        <location evidence="1">Cell membrane</location>
        <topology evidence="1">Multi-pass membrane protein</topology>
    </subcellularLocation>
</comment>
<keyword evidence="5 8" id="KW-0812">Transmembrane</keyword>
<feature type="transmembrane region" description="Helical" evidence="8">
    <location>
        <begin position="249"/>
        <end position="269"/>
    </location>
</feature>
<feature type="transmembrane region" description="Helical" evidence="8">
    <location>
        <begin position="222"/>
        <end position="243"/>
    </location>
</feature>
<evidence type="ECO:0000256" key="8">
    <source>
        <dbReference type="SAM" id="Phobius"/>
    </source>
</evidence>
<feature type="transmembrane region" description="Helical" evidence="8">
    <location>
        <begin position="276"/>
        <end position="300"/>
    </location>
</feature>
<name>A0A3A6UNS5_9GAMM</name>
<feature type="transmembrane region" description="Helical" evidence="8">
    <location>
        <begin position="191"/>
        <end position="210"/>
    </location>
</feature>
<dbReference type="GO" id="GO:0055085">
    <property type="term" value="P:transmembrane transport"/>
    <property type="evidence" value="ECO:0007669"/>
    <property type="project" value="InterPro"/>
</dbReference>
<evidence type="ECO:0000256" key="5">
    <source>
        <dbReference type="ARBA" id="ARBA00022692"/>
    </source>
</evidence>
<keyword evidence="4" id="KW-1003">Cell membrane</keyword>
<dbReference type="PANTHER" id="PTHR36838:SF3">
    <property type="entry name" value="TRANSPORTER AUXIN EFFLUX CARRIER EC FAMILY"/>
    <property type="match status" value="1"/>
</dbReference>
<keyword evidence="10" id="KW-1185">Reference proteome</keyword>
<comment type="similarity">
    <text evidence="2">Belongs to the auxin efflux carrier (TC 2.A.69) family.</text>
</comment>
<dbReference type="Pfam" id="PF03547">
    <property type="entry name" value="Mem_trans"/>
    <property type="match status" value="1"/>
</dbReference>
<sequence length="302" mass="32732">MTIFSIIFPLIFVVILGYFSSRFSIINRDGISGLSRFIFNLCIPAMLFINMAKADLSEVADLNSLLSFYVPIVLLFGVSFFIFNRFSKRSASVLALGASYSNTVLVGLPIISAALGESFISRVFIIIPLHSLILFSLTFILSANKTGKLISAKEFANLVVFNPVVLSISLGIIVSLSGIPLPEFVVESLVLIAKPATAGALFVLGANLFFLKLGENLTTAFYLSAIKLIFLPALVYCSASYIWPNSLEQIAILVLLAASPLGVNAYLIASELKDEPAIIGSTVVISTILSLFSFSFWLYLLL</sequence>
<dbReference type="OrthoDB" id="5870554at2"/>
<feature type="transmembrane region" description="Helical" evidence="8">
    <location>
        <begin position="119"/>
        <end position="143"/>
    </location>
</feature>
<evidence type="ECO:0000256" key="4">
    <source>
        <dbReference type="ARBA" id="ARBA00022475"/>
    </source>
</evidence>
<dbReference type="InterPro" id="IPR038770">
    <property type="entry name" value="Na+/solute_symporter_sf"/>
</dbReference>
<feature type="transmembrane region" description="Helical" evidence="8">
    <location>
        <begin position="6"/>
        <end position="25"/>
    </location>
</feature>
<feature type="transmembrane region" description="Helical" evidence="8">
    <location>
        <begin position="93"/>
        <end position="113"/>
    </location>
</feature>
<evidence type="ECO:0000256" key="1">
    <source>
        <dbReference type="ARBA" id="ARBA00004651"/>
    </source>
</evidence>
<comment type="caution">
    <text evidence="9">The sequence shown here is derived from an EMBL/GenBank/DDBJ whole genome shotgun (WGS) entry which is preliminary data.</text>
</comment>
<protein>
    <submittedName>
        <fullName evidence="9">AEC family transporter</fullName>
    </submittedName>
</protein>
<dbReference type="EMBL" id="QYYH01000002">
    <property type="protein sequence ID" value="RJY19470.1"/>
    <property type="molecule type" value="Genomic_DNA"/>
</dbReference>
<dbReference type="PANTHER" id="PTHR36838">
    <property type="entry name" value="AUXIN EFFLUX CARRIER FAMILY PROTEIN"/>
    <property type="match status" value="1"/>
</dbReference>
<evidence type="ECO:0000313" key="10">
    <source>
        <dbReference type="Proteomes" id="UP000273022"/>
    </source>
</evidence>
<feature type="transmembrane region" description="Helical" evidence="8">
    <location>
        <begin position="66"/>
        <end position="86"/>
    </location>
</feature>
<dbReference type="Gene3D" id="1.20.1530.20">
    <property type="match status" value="1"/>
</dbReference>
<keyword evidence="7 8" id="KW-0472">Membrane</keyword>
<keyword evidence="6 8" id="KW-1133">Transmembrane helix</keyword>
<proteinExistence type="inferred from homology"/>
<gene>
    <name evidence="9" type="ORF">D5R81_00550</name>
</gene>
<accession>A0A3A6UNS5</accession>
<dbReference type="RefSeq" id="WP_121851708.1">
    <property type="nucleotide sequence ID" value="NZ_CP037952.1"/>
</dbReference>